<comment type="caution">
    <text evidence="2">The sequence shown here is derived from an EMBL/GenBank/DDBJ whole genome shotgun (WGS) entry which is preliminary data.</text>
</comment>
<evidence type="ECO:0000256" key="1">
    <source>
        <dbReference type="SAM" id="MobiDB-lite"/>
    </source>
</evidence>
<organism evidence="2 3">
    <name type="scientific">Armillaria borealis</name>
    <dbReference type="NCBI Taxonomy" id="47425"/>
    <lineage>
        <taxon>Eukaryota</taxon>
        <taxon>Fungi</taxon>
        <taxon>Dikarya</taxon>
        <taxon>Basidiomycota</taxon>
        <taxon>Agaricomycotina</taxon>
        <taxon>Agaricomycetes</taxon>
        <taxon>Agaricomycetidae</taxon>
        <taxon>Agaricales</taxon>
        <taxon>Marasmiineae</taxon>
        <taxon>Physalacriaceae</taxon>
        <taxon>Armillaria</taxon>
    </lineage>
</organism>
<feature type="compositionally biased region" description="Polar residues" evidence="1">
    <location>
        <begin position="210"/>
        <end position="224"/>
    </location>
</feature>
<evidence type="ECO:0000313" key="2">
    <source>
        <dbReference type="EMBL" id="KAK0450726.1"/>
    </source>
</evidence>
<feature type="compositionally biased region" description="Polar residues" evidence="1">
    <location>
        <begin position="55"/>
        <end position="80"/>
    </location>
</feature>
<protein>
    <submittedName>
        <fullName evidence="2">Uncharacterized protein</fullName>
    </submittedName>
</protein>
<name>A0AA39JXG5_9AGAR</name>
<accession>A0AA39JXG5</accession>
<proteinExistence type="predicted"/>
<keyword evidence="3" id="KW-1185">Reference proteome</keyword>
<reference evidence="2" key="1">
    <citation type="submission" date="2023-06" db="EMBL/GenBank/DDBJ databases">
        <authorList>
            <consortium name="Lawrence Berkeley National Laboratory"/>
            <person name="Ahrendt S."/>
            <person name="Sahu N."/>
            <person name="Indic B."/>
            <person name="Wong-Bajracharya J."/>
            <person name="Merenyi Z."/>
            <person name="Ke H.-M."/>
            <person name="Monk M."/>
            <person name="Kocsube S."/>
            <person name="Drula E."/>
            <person name="Lipzen A."/>
            <person name="Balint B."/>
            <person name="Henrissat B."/>
            <person name="Andreopoulos B."/>
            <person name="Martin F.M."/>
            <person name="Harder C.B."/>
            <person name="Rigling D."/>
            <person name="Ford K.L."/>
            <person name="Foster G.D."/>
            <person name="Pangilinan J."/>
            <person name="Papanicolaou A."/>
            <person name="Barry K."/>
            <person name="LaButti K."/>
            <person name="Viragh M."/>
            <person name="Koriabine M."/>
            <person name="Yan M."/>
            <person name="Riley R."/>
            <person name="Champramary S."/>
            <person name="Plett K.L."/>
            <person name="Tsai I.J."/>
            <person name="Slot J."/>
            <person name="Sipos G."/>
            <person name="Plett J."/>
            <person name="Nagy L.G."/>
            <person name="Grigoriev I.V."/>
        </authorList>
    </citation>
    <scope>NUCLEOTIDE SEQUENCE</scope>
    <source>
        <strain evidence="2">FPL87.14</strain>
    </source>
</reference>
<feature type="region of interest" description="Disordered" evidence="1">
    <location>
        <begin position="210"/>
        <end position="234"/>
    </location>
</feature>
<dbReference type="Proteomes" id="UP001175226">
    <property type="component" value="Unassembled WGS sequence"/>
</dbReference>
<dbReference type="EMBL" id="JAUEPT010000006">
    <property type="protein sequence ID" value="KAK0450726.1"/>
    <property type="molecule type" value="Genomic_DNA"/>
</dbReference>
<gene>
    <name evidence="2" type="ORF">EV421DRAFT_1176403</name>
</gene>
<feature type="region of interest" description="Disordered" evidence="1">
    <location>
        <begin position="16"/>
        <end position="102"/>
    </location>
</feature>
<sequence length="252" mass="27128">MVQMEVDILSPTCAFHSMSKFNPSSKRPRPTDEDSPSSRPIKRLTPALGEALPSLFSNSLPASGSSSRYSSEDWVQQTGGLSIGTPGEYVPDSGSNSEDTMDLDEEPSAVLQGPGRPVLLPLQTTFPSTSHTHDAFTAHHQSPQNLSPSFTDANAPQQLANHAQGSFPPRLPSIDITPPTPETIRVDGGIVNMTRPRTPVSDGLTPMNISMDSAGPRSSTLSPSKKQRVTMGPRSDCEKCRLGMKGHWMHLD</sequence>
<evidence type="ECO:0000313" key="3">
    <source>
        <dbReference type="Proteomes" id="UP001175226"/>
    </source>
</evidence>
<dbReference type="AlphaFoldDB" id="A0AA39JXG5"/>